<dbReference type="Pfam" id="PF13579">
    <property type="entry name" value="Glyco_trans_4_4"/>
    <property type="match status" value="1"/>
</dbReference>
<dbReference type="Proteomes" id="UP000015462">
    <property type="component" value="Unassembled WGS sequence"/>
</dbReference>
<dbReference type="Gene3D" id="3.40.50.2000">
    <property type="entry name" value="Glycogen Phosphorylase B"/>
    <property type="match status" value="1"/>
</dbReference>
<accession>A0AB33YYZ9</accession>
<evidence type="ECO:0000313" key="3">
    <source>
        <dbReference type="Proteomes" id="UP000015462"/>
    </source>
</evidence>
<comment type="caution">
    <text evidence="2">The sequence shown here is derived from an EMBL/GenBank/DDBJ whole genome shotgun (WGS) entry which is preliminary data.</text>
</comment>
<dbReference type="EMBL" id="ASHL01000012">
    <property type="protein sequence ID" value="EPD12211.1"/>
    <property type="molecule type" value="Genomic_DNA"/>
</dbReference>
<dbReference type="GO" id="GO:0016757">
    <property type="term" value="F:glycosyltransferase activity"/>
    <property type="evidence" value="ECO:0007669"/>
    <property type="project" value="UniProtKB-ARBA"/>
</dbReference>
<protein>
    <recommendedName>
        <fullName evidence="1">Glycosyltransferase subfamily 4-like N-terminal domain-containing protein</fullName>
    </recommendedName>
</protein>
<organism evidence="2 3">
    <name type="scientific">Cycloclasticus pugetii</name>
    <dbReference type="NCBI Taxonomy" id="34068"/>
    <lineage>
        <taxon>Bacteria</taxon>
        <taxon>Pseudomonadati</taxon>
        <taxon>Pseudomonadota</taxon>
        <taxon>Gammaproteobacteria</taxon>
        <taxon>Thiotrichales</taxon>
        <taxon>Piscirickettsiaceae</taxon>
        <taxon>Cycloclasticus</taxon>
    </lineage>
</organism>
<proteinExistence type="predicted"/>
<sequence length="398" mass="45088">MFVTLFATHYENKLMIASRRWRSLVFALRKEGVAICVVTPGGEDVEYTGDCGETVLVFKSKRVKKNTDIGLKKTAGKRVIHTPFPYLDVSVVNWYCAVRNSRVAFHCSRSDVLISTYGPAGAMLAGLWLSRKFKRPWVLDLRDSFQLPALFTFKPLLKLNSRIEKLIVGQAALLVTIGQVLADYLSDKYQNKFEYVYNGWLDTDALKFQQEPVLKPYFLYAGSVYEHRLNALKLFLDALKAEKNTVLRIRLVSDYSGRLDAWLLENGFDSLVEVFPPVSNNELENEMSLSVGVLILEELEPNNWQKGTVTGKLFPLLVSGVPGIVISHPEVEVSQLASKANGWFCGHDKKSTKQAVLSVLECERSDLDNNKNVFKEYSYMFQAKKLLKLCRGVINEHN</sequence>
<gene>
    <name evidence="2" type="ORF">L196_10414</name>
</gene>
<dbReference type="InterPro" id="IPR028098">
    <property type="entry name" value="Glyco_trans_4-like_N"/>
</dbReference>
<evidence type="ECO:0000313" key="2">
    <source>
        <dbReference type="EMBL" id="EPD12211.1"/>
    </source>
</evidence>
<keyword evidence="3" id="KW-1185">Reference proteome</keyword>
<reference evidence="2 3" key="1">
    <citation type="journal article" date="2013" name="Genome Announc.">
        <title>Genome Sequence of the Pyrene- and Fluoranthene-Degrading Bacterium Cycloclasticus sp. Strain PY97M.</title>
        <authorList>
            <person name="Cui Z."/>
            <person name="Xu G."/>
            <person name="Li Q."/>
            <person name="Gao W."/>
            <person name="Zheng L."/>
        </authorList>
    </citation>
    <scope>NUCLEOTIDE SEQUENCE [LARGE SCALE GENOMIC DNA]</scope>
    <source>
        <strain evidence="2 3">PY97M</strain>
    </source>
</reference>
<dbReference type="AlphaFoldDB" id="A0AB33YYZ9"/>
<dbReference type="RefSeq" id="WP_016390921.1">
    <property type="nucleotide sequence ID" value="NZ_KE646811.1"/>
</dbReference>
<evidence type="ECO:0000259" key="1">
    <source>
        <dbReference type="Pfam" id="PF13579"/>
    </source>
</evidence>
<name>A0AB33YYZ9_9GAMM</name>
<feature type="domain" description="Glycosyltransferase subfamily 4-like N-terminal" evidence="1">
    <location>
        <begin position="18"/>
        <end position="189"/>
    </location>
</feature>
<dbReference type="SUPFAM" id="SSF53756">
    <property type="entry name" value="UDP-Glycosyltransferase/glycogen phosphorylase"/>
    <property type="match status" value="1"/>
</dbReference>